<keyword evidence="4" id="KW-1133">Transmembrane helix</keyword>
<name>A0A6N6N230_9BACT</name>
<dbReference type="InterPro" id="IPR027417">
    <property type="entry name" value="P-loop_NTPase"/>
</dbReference>
<keyword evidence="8" id="KW-1185">Reference proteome</keyword>
<dbReference type="OrthoDB" id="1407035at2"/>
<accession>A0A6N6N230</accession>
<reference evidence="7 8" key="1">
    <citation type="journal article" date="2017" name="Int. J. Syst. Evol. Microbiol.">
        <title>Desulfovibrio senegalensis sp. nov., a mesophilic sulfate reducer isolated from marine sediment.</title>
        <authorList>
            <person name="Thioye A."/>
            <person name="Gam Z.B.A."/>
            <person name="Mbengue M."/>
            <person name="Cayol J.L."/>
            <person name="Joseph-Bartoli M."/>
            <person name="Toure-Kane C."/>
            <person name="Labat M."/>
        </authorList>
    </citation>
    <scope>NUCLEOTIDE SEQUENCE [LARGE SCALE GENOMIC DNA]</scope>
    <source>
        <strain evidence="7 8">DSM 101509</strain>
    </source>
</reference>
<evidence type="ECO:0000313" key="8">
    <source>
        <dbReference type="Proteomes" id="UP000438699"/>
    </source>
</evidence>
<evidence type="ECO:0000256" key="1">
    <source>
        <dbReference type="ARBA" id="ARBA00004167"/>
    </source>
</evidence>
<dbReference type="GO" id="GO:0017095">
    <property type="term" value="F:heparan sulfate 6-sulfotransferase activity"/>
    <property type="evidence" value="ECO:0007669"/>
    <property type="project" value="TreeGrafter"/>
</dbReference>
<evidence type="ECO:0000256" key="2">
    <source>
        <dbReference type="ARBA" id="ARBA00022679"/>
    </source>
</evidence>
<proteinExistence type="predicted"/>
<keyword evidence="2 7" id="KW-0808">Transferase</keyword>
<protein>
    <submittedName>
        <fullName evidence="7">Sulfotransferase family protein</fullName>
    </submittedName>
</protein>
<dbReference type="Pfam" id="PF03567">
    <property type="entry name" value="Sulfotransfer_2"/>
    <property type="match status" value="1"/>
</dbReference>
<dbReference type="Gene3D" id="3.40.50.300">
    <property type="entry name" value="P-loop containing nucleotide triphosphate hydrolases"/>
    <property type="match status" value="1"/>
</dbReference>
<dbReference type="InterPro" id="IPR005331">
    <property type="entry name" value="Sulfotransferase"/>
</dbReference>
<comment type="subcellular location">
    <subcellularLocation>
        <location evidence="1">Membrane</location>
        <topology evidence="1">Single-pass membrane protein</topology>
    </subcellularLocation>
</comment>
<keyword evidence="6" id="KW-0325">Glycoprotein</keyword>
<dbReference type="AlphaFoldDB" id="A0A6N6N230"/>
<evidence type="ECO:0000313" key="7">
    <source>
        <dbReference type="EMBL" id="KAB1441438.1"/>
    </source>
</evidence>
<dbReference type="InterPro" id="IPR010635">
    <property type="entry name" value="Heparan_SO4-6-sulfoTrfase"/>
</dbReference>
<organism evidence="7 8">
    <name type="scientific">Pseudodesulfovibrio senegalensis</name>
    <dbReference type="NCBI Taxonomy" id="1721087"/>
    <lineage>
        <taxon>Bacteria</taxon>
        <taxon>Pseudomonadati</taxon>
        <taxon>Thermodesulfobacteriota</taxon>
        <taxon>Desulfovibrionia</taxon>
        <taxon>Desulfovibrionales</taxon>
        <taxon>Desulfovibrionaceae</taxon>
    </lineage>
</organism>
<dbReference type="GO" id="GO:0016020">
    <property type="term" value="C:membrane"/>
    <property type="evidence" value="ECO:0007669"/>
    <property type="project" value="UniProtKB-SubCell"/>
</dbReference>
<evidence type="ECO:0000256" key="5">
    <source>
        <dbReference type="ARBA" id="ARBA00023136"/>
    </source>
</evidence>
<comment type="caution">
    <text evidence="7">The sequence shown here is derived from an EMBL/GenBank/DDBJ whole genome shotgun (WGS) entry which is preliminary data.</text>
</comment>
<keyword evidence="5" id="KW-0472">Membrane</keyword>
<dbReference type="RefSeq" id="WP_151151181.1">
    <property type="nucleotide sequence ID" value="NZ_WAIE01000004.1"/>
</dbReference>
<evidence type="ECO:0000256" key="6">
    <source>
        <dbReference type="ARBA" id="ARBA00023180"/>
    </source>
</evidence>
<gene>
    <name evidence="7" type="ORF">F8A88_10870</name>
</gene>
<dbReference type="PANTHER" id="PTHR12812:SF0">
    <property type="entry name" value="HEPARAN-SULFATE 6-O-SULFOTRANSFERASE"/>
    <property type="match status" value="1"/>
</dbReference>
<dbReference type="PANTHER" id="PTHR12812">
    <property type="entry name" value="HEPARAN SULFATE 6-O-SULFOTRANSFERASE 3"/>
    <property type="match status" value="1"/>
</dbReference>
<evidence type="ECO:0000256" key="3">
    <source>
        <dbReference type="ARBA" id="ARBA00022692"/>
    </source>
</evidence>
<dbReference type="Proteomes" id="UP000438699">
    <property type="component" value="Unassembled WGS sequence"/>
</dbReference>
<evidence type="ECO:0000256" key="4">
    <source>
        <dbReference type="ARBA" id="ARBA00022989"/>
    </source>
</evidence>
<dbReference type="EMBL" id="WAIE01000004">
    <property type="protein sequence ID" value="KAB1441438.1"/>
    <property type="molecule type" value="Genomic_DNA"/>
</dbReference>
<sequence>MAFYHIQKTAGSTFRTMLNDLFEPEAICPALTPIDLMDYSEEQRDGFRLFMGHFLPETLDEHFSGMQWVTFLRDPVQRFLSEFYMDRNPGRLASEWVELAKRSNNQAPWLCRYTERVHGMELEEYLNWNNPAANARLVNRQTRWLAGPSELAFSSPDWDDDIYEAAKKNLRERFTFCGVVEHFDLSINLFCLTFGIMPYASTRAYIQNINPAKKIGNKYEVDPELRSYIEDRNRMDMALHNYAKKLLFERMSAFGEAVLEERGMDPKALDALRPEPEDESFELKADAMYGMRGLHLLEHDGLGRSFRWTGAASSVCIELLLPRTPDTAAFEVEIRAVAVISKNVADALTFTLDGMEPESVKCSKKINGITVFKGTVPVCPERKAGSVRVLKVFAPVEPVPNDDRKLGVGLHAVRIHRKGK</sequence>
<keyword evidence="3" id="KW-0812">Transmembrane</keyword>